<evidence type="ECO:0000256" key="4">
    <source>
        <dbReference type="ARBA" id="ARBA00023125"/>
    </source>
</evidence>
<evidence type="ECO:0000256" key="1">
    <source>
        <dbReference type="ARBA" id="ARBA00005384"/>
    </source>
</evidence>
<dbReference type="InterPro" id="IPR036390">
    <property type="entry name" value="WH_DNA-bd_sf"/>
</dbReference>
<keyword evidence="4 7" id="KW-0238">DNA-binding</keyword>
<dbReference type="InterPro" id="IPR036388">
    <property type="entry name" value="WH-like_DNA-bd_sf"/>
</dbReference>
<evidence type="ECO:0000313" key="8">
    <source>
        <dbReference type="Proteomes" id="UP000741013"/>
    </source>
</evidence>
<dbReference type="InterPro" id="IPR004839">
    <property type="entry name" value="Aminotransferase_I/II_large"/>
</dbReference>
<dbReference type="RefSeq" id="WP_209667944.1">
    <property type="nucleotide sequence ID" value="NZ_JAGGMS010000001.1"/>
</dbReference>
<dbReference type="InterPro" id="IPR051446">
    <property type="entry name" value="HTH_trans_reg/aminotransferase"/>
</dbReference>
<dbReference type="InterPro" id="IPR015421">
    <property type="entry name" value="PyrdxlP-dep_Trfase_major"/>
</dbReference>
<sequence length="488" mass="51920">MTKPMPEPWPADRLVAQLGRWSAARGPLHLLLADRLRRLIDSGQLPPYAALPPDRVLAGLLAVGRSTVVAAYDHLRQEGKLERHQGRGTWVAPAVLSGLRPAAVTGSNPLFVNYLEPIEGVLSLACTAPAGVPPELTEAYQRAIARLPQVTGEGIGYHPLGHPELREGLAGRYTRRGVPTTPEQILVTTGGQQALSLISQLFLSPGDEVLVQTPTYPGALELFRAAAAVLRTAPAGVDGWAAALAGSRPRLAYLNPTHHNPTGHTLSALARRRIVETAAAQGLPLIDDTVLNGLSFEDGEPPDLAAFARPGAVLTVGSMTKTVWGGVRTGWIRAAEADIGQLARLKALHDLGSPVLEQLAAVELLPHLDDIAARRGKELRRRHDLTCSLLTDLLPGWEFEPVRGGQCLWVRLPAGDASAFAQLALRHGVSLLPGTALDAGGGSTDRLRIPFTAPTAELREGLHRAAEAWTAYRRTGDTAPAAVHALVV</sequence>
<dbReference type="Gene3D" id="3.40.640.10">
    <property type="entry name" value="Type I PLP-dependent aspartate aminotransferase-like (Major domain)"/>
    <property type="match status" value="1"/>
</dbReference>
<dbReference type="PANTHER" id="PTHR46577:SF1">
    <property type="entry name" value="HTH-TYPE TRANSCRIPTIONAL REGULATORY PROTEIN GABR"/>
    <property type="match status" value="1"/>
</dbReference>
<evidence type="ECO:0000256" key="3">
    <source>
        <dbReference type="ARBA" id="ARBA00023015"/>
    </source>
</evidence>
<dbReference type="SUPFAM" id="SSF46785">
    <property type="entry name" value="Winged helix' DNA-binding domain"/>
    <property type="match status" value="1"/>
</dbReference>
<proteinExistence type="inferred from homology"/>
<dbReference type="CDD" id="cd07377">
    <property type="entry name" value="WHTH_GntR"/>
    <property type="match status" value="1"/>
</dbReference>
<dbReference type="EMBL" id="JAGGMS010000001">
    <property type="protein sequence ID" value="MBP2184995.1"/>
    <property type="molecule type" value="Genomic_DNA"/>
</dbReference>
<dbReference type="PANTHER" id="PTHR46577">
    <property type="entry name" value="HTH-TYPE TRANSCRIPTIONAL REGULATORY PROTEIN GABR"/>
    <property type="match status" value="1"/>
</dbReference>
<keyword evidence="5" id="KW-0804">Transcription</keyword>
<dbReference type="InterPro" id="IPR015424">
    <property type="entry name" value="PyrdxlP-dep_Trfase"/>
</dbReference>
<dbReference type="Proteomes" id="UP000741013">
    <property type="component" value="Unassembled WGS sequence"/>
</dbReference>
<dbReference type="Pfam" id="PF00392">
    <property type="entry name" value="GntR"/>
    <property type="match status" value="1"/>
</dbReference>
<dbReference type="SMART" id="SM00345">
    <property type="entry name" value="HTH_GNTR"/>
    <property type="match status" value="1"/>
</dbReference>
<name>A0ABS4PZY8_9PSEU</name>
<comment type="similarity">
    <text evidence="1">In the C-terminal section; belongs to the class-I pyridoxal-phosphate-dependent aminotransferase family.</text>
</comment>
<keyword evidence="2" id="KW-0663">Pyridoxal phosphate</keyword>
<accession>A0ABS4PZY8</accession>
<dbReference type="GO" id="GO:0003677">
    <property type="term" value="F:DNA binding"/>
    <property type="evidence" value="ECO:0007669"/>
    <property type="project" value="UniProtKB-KW"/>
</dbReference>
<protein>
    <submittedName>
        <fullName evidence="7">DNA-binding transcriptional MocR family regulator</fullName>
    </submittedName>
</protein>
<gene>
    <name evidence="7" type="ORF">JOM49_006521</name>
</gene>
<keyword evidence="8" id="KW-1185">Reference proteome</keyword>
<evidence type="ECO:0000259" key="6">
    <source>
        <dbReference type="PROSITE" id="PS50949"/>
    </source>
</evidence>
<reference evidence="7 8" key="1">
    <citation type="submission" date="2021-03" db="EMBL/GenBank/DDBJ databases">
        <title>Sequencing the genomes of 1000 actinobacteria strains.</title>
        <authorList>
            <person name="Klenk H.-P."/>
        </authorList>
    </citation>
    <scope>NUCLEOTIDE SEQUENCE [LARGE SCALE GENOMIC DNA]</scope>
    <source>
        <strain evidence="7 8">DSM 45510</strain>
    </source>
</reference>
<dbReference type="Gene3D" id="1.10.10.10">
    <property type="entry name" value="Winged helix-like DNA-binding domain superfamily/Winged helix DNA-binding domain"/>
    <property type="match status" value="1"/>
</dbReference>
<evidence type="ECO:0000256" key="2">
    <source>
        <dbReference type="ARBA" id="ARBA00022898"/>
    </source>
</evidence>
<feature type="domain" description="HTH gntR-type" evidence="6">
    <location>
        <begin position="26"/>
        <end position="94"/>
    </location>
</feature>
<evidence type="ECO:0000313" key="7">
    <source>
        <dbReference type="EMBL" id="MBP2184995.1"/>
    </source>
</evidence>
<comment type="caution">
    <text evidence="7">The sequence shown here is derived from an EMBL/GenBank/DDBJ whole genome shotgun (WGS) entry which is preliminary data.</text>
</comment>
<dbReference type="InterPro" id="IPR000524">
    <property type="entry name" value="Tscrpt_reg_HTH_GntR"/>
</dbReference>
<dbReference type="Pfam" id="PF00155">
    <property type="entry name" value="Aminotran_1_2"/>
    <property type="match status" value="1"/>
</dbReference>
<dbReference type="SUPFAM" id="SSF53383">
    <property type="entry name" value="PLP-dependent transferases"/>
    <property type="match status" value="1"/>
</dbReference>
<evidence type="ECO:0000256" key="5">
    <source>
        <dbReference type="ARBA" id="ARBA00023163"/>
    </source>
</evidence>
<dbReference type="CDD" id="cd00609">
    <property type="entry name" value="AAT_like"/>
    <property type="match status" value="1"/>
</dbReference>
<dbReference type="PROSITE" id="PS50949">
    <property type="entry name" value="HTH_GNTR"/>
    <property type="match status" value="1"/>
</dbReference>
<keyword evidence="3" id="KW-0805">Transcription regulation</keyword>
<organism evidence="7 8">
    <name type="scientific">Amycolatopsis magusensis</name>
    <dbReference type="NCBI Taxonomy" id="882444"/>
    <lineage>
        <taxon>Bacteria</taxon>
        <taxon>Bacillati</taxon>
        <taxon>Actinomycetota</taxon>
        <taxon>Actinomycetes</taxon>
        <taxon>Pseudonocardiales</taxon>
        <taxon>Pseudonocardiaceae</taxon>
        <taxon>Amycolatopsis</taxon>
    </lineage>
</organism>